<evidence type="ECO:0000313" key="1">
    <source>
        <dbReference type="EMBL" id="TGN37586.1"/>
    </source>
</evidence>
<organism evidence="1 2">
    <name type="scientific">Marinobacter confluentis</name>
    <dbReference type="NCBI Taxonomy" id="1697557"/>
    <lineage>
        <taxon>Bacteria</taxon>
        <taxon>Pseudomonadati</taxon>
        <taxon>Pseudomonadota</taxon>
        <taxon>Gammaproteobacteria</taxon>
        <taxon>Pseudomonadales</taxon>
        <taxon>Marinobacteraceae</taxon>
        <taxon>Marinobacter</taxon>
    </lineage>
</organism>
<keyword evidence="2" id="KW-1185">Reference proteome</keyword>
<dbReference type="GO" id="GO:0016020">
    <property type="term" value="C:membrane"/>
    <property type="evidence" value="ECO:0007669"/>
    <property type="project" value="InterPro"/>
</dbReference>
<accession>A0A4Z1C5L8</accession>
<dbReference type="InterPro" id="IPR016174">
    <property type="entry name" value="Di-haem_cyt_TM"/>
</dbReference>
<evidence type="ECO:0000313" key="2">
    <source>
        <dbReference type="Proteomes" id="UP000298325"/>
    </source>
</evidence>
<reference evidence="1 2" key="1">
    <citation type="submission" date="2019-04" db="EMBL/GenBank/DDBJ databases">
        <authorList>
            <person name="Park S."/>
            <person name="Yoon J.-H."/>
        </authorList>
    </citation>
    <scope>NUCLEOTIDE SEQUENCE [LARGE SCALE GENOMIC DNA]</scope>
    <source>
        <strain evidence="1 2">HJM-18</strain>
    </source>
</reference>
<protein>
    <submittedName>
        <fullName evidence="1">Cytochrome b</fullName>
    </submittedName>
</protein>
<comment type="caution">
    <text evidence="1">The sequence shown here is derived from an EMBL/GenBank/DDBJ whole genome shotgun (WGS) entry which is preliminary data.</text>
</comment>
<feature type="non-terminal residue" evidence="1">
    <location>
        <position position="1"/>
    </location>
</feature>
<name>A0A4Z1C5L8_9GAMM</name>
<dbReference type="EMBL" id="SRPF01000066">
    <property type="protein sequence ID" value="TGN37586.1"/>
    <property type="molecule type" value="Genomic_DNA"/>
</dbReference>
<dbReference type="AlphaFoldDB" id="A0A4Z1C5L8"/>
<proteinExistence type="predicted"/>
<gene>
    <name evidence="1" type="ORF">E5Q11_17580</name>
</gene>
<dbReference type="GO" id="GO:0022904">
    <property type="term" value="P:respiratory electron transport chain"/>
    <property type="evidence" value="ECO:0007669"/>
    <property type="project" value="InterPro"/>
</dbReference>
<sequence length="39" mass="4422">WVTWVIVGLASLHGVAALKHHFVDRDDTLRRMLGRSGNH</sequence>
<dbReference type="SUPFAM" id="SSF81342">
    <property type="entry name" value="Transmembrane di-heme cytochromes"/>
    <property type="match status" value="1"/>
</dbReference>
<dbReference type="Proteomes" id="UP000298325">
    <property type="component" value="Unassembled WGS sequence"/>
</dbReference>